<dbReference type="STRING" id="7260.B4MKF5"/>
<dbReference type="HOGENOM" id="CLU_1817839_0_0_1"/>
<feature type="compositionally biased region" description="Acidic residues" evidence="1">
    <location>
        <begin position="70"/>
        <end position="81"/>
    </location>
</feature>
<dbReference type="FunCoup" id="B4MKF5">
    <property type="interactions" value="57"/>
</dbReference>
<accession>B4MKF5</accession>
<evidence type="ECO:0000256" key="1">
    <source>
        <dbReference type="SAM" id="MobiDB-lite"/>
    </source>
</evidence>
<dbReference type="KEGG" id="dwi:6638420"/>
<dbReference type="InParanoid" id="B4MKF5"/>
<keyword evidence="4" id="KW-1185">Reference proteome</keyword>
<feature type="region of interest" description="Disordered" evidence="1">
    <location>
        <begin position="67"/>
        <end position="97"/>
    </location>
</feature>
<sequence>MGLSGTLIILGLIASGIYAQNPEVQIGGGGGIIQQKDGSTYLANEAGQIFRRPDGKIVLIGANGQQLVTDSDDSDEDDDDDSHSSHSSSEFNNVVINGGDGGGTSFYQTGGKSYMFVTAQENSYINSNGHSLKVINGGLQLEEGGKQYTFLPRAADVNQKETVDINGKPATVEYSGGNVIIELADKTLIAKLGNRIFVGDRDGFNNRDKLESEINQQARLARENAVRLQQQISLQISQTMEKIQRDLQQSLGKLGL</sequence>
<evidence type="ECO:0000313" key="3">
    <source>
        <dbReference type="EMBL" id="EDW72594.2"/>
    </source>
</evidence>
<protein>
    <recommendedName>
        <fullName evidence="5">CG18067 protein</fullName>
    </recommendedName>
</protein>
<feature type="signal peptide" evidence="2">
    <location>
        <begin position="1"/>
        <end position="19"/>
    </location>
</feature>
<organism evidence="3 4">
    <name type="scientific">Drosophila willistoni</name>
    <name type="common">Fruit fly</name>
    <dbReference type="NCBI Taxonomy" id="7260"/>
    <lineage>
        <taxon>Eukaryota</taxon>
        <taxon>Metazoa</taxon>
        <taxon>Ecdysozoa</taxon>
        <taxon>Arthropoda</taxon>
        <taxon>Hexapoda</taxon>
        <taxon>Insecta</taxon>
        <taxon>Pterygota</taxon>
        <taxon>Neoptera</taxon>
        <taxon>Endopterygota</taxon>
        <taxon>Diptera</taxon>
        <taxon>Brachycera</taxon>
        <taxon>Muscomorpha</taxon>
        <taxon>Ephydroidea</taxon>
        <taxon>Drosophilidae</taxon>
        <taxon>Drosophila</taxon>
        <taxon>Sophophora</taxon>
    </lineage>
</organism>
<dbReference type="OrthoDB" id="7861545at2759"/>
<dbReference type="EMBL" id="CH963846">
    <property type="protein sequence ID" value="EDW72594.2"/>
    <property type="molecule type" value="Genomic_DNA"/>
</dbReference>
<evidence type="ECO:0008006" key="5">
    <source>
        <dbReference type="Google" id="ProtNLM"/>
    </source>
</evidence>
<reference evidence="3 4" key="1">
    <citation type="journal article" date="2007" name="Nature">
        <title>Evolution of genes and genomes on the Drosophila phylogeny.</title>
        <authorList>
            <consortium name="Drosophila 12 Genomes Consortium"/>
            <person name="Clark A.G."/>
            <person name="Eisen M.B."/>
            <person name="Smith D.R."/>
            <person name="Bergman C.M."/>
            <person name="Oliver B."/>
            <person name="Markow T.A."/>
            <person name="Kaufman T.C."/>
            <person name="Kellis M."/>
            <person name="Gelbart W."/>
            <person name="Iyer V.N."/>
            <person name="Pollard D.A."/>
            <person name="Sackton T.B."/>
            <person name="Larracuente A.M."/>
            <person name="Singh N.D."/>
            <person name="Abad J.P."/>
            <person name="Abt D.N."/>
            <person name="Adryan B."/>
            <person name="Aguade M."/>
            <person name="Akashi H."/>
            <person name="Anderson W.W."/>
            <person name="Aquadro C.F."/>
            <person name="Ardell D.H."/>
            <person name="Arguello R."/>
            <person name="Artieri C.G."/>
            <person name="Barbash D.A."/>
            <person name="Barker D."/>
            <person name="Barsanti P."/>
            <person name="Batterham P."/>
            <person name="Batzoglou S."/>
            <person name="Begun D."/>
            <person name="Bhutkar A."/>
            <person name="Blanco E."/>
            <person name="Bosak S.A."/>
            <person name="Bradley R.K."/>
            <person name="Brand A.D."/>
            <person name="Brent M.R."/>
            <person name="Brooks A.N."/>
            <person name="Brown R.H."/>
            <person name="Butlin R.K."/>
            <person name="Caggese C."/>
            <person name="Calvi B.R."/>
            <person name="Bernardo de Carvalho A."/>
            <person name="Caspi A."/>
            <person name="Castrezana S."/>
            <person name="Celniker S.E."/>
            <person name="Chang J.L."/>
            <person name="Chapple C."/>
            <person name="Chatterji S."/>
            <person name="Chinwalla A."/>
            <person name="Civetta A."/>
            <person name="Clifton S.W."/>
            <person name="Comeron J.M."/>
            <person name="Costello J.C."/>
            <person name="Coyne J.A."/>
            <person name="Daub J."/>
            <person name="David R.G."/>
            <person name="Delcher A.L."/>
            <person name="Delehaunty K."/>
            <person name="Do C.B."/>
            <person name="Ebling H."/>
            <person name="Edwards K."/>
            <person name="Eickbush T."/>
            <person name="Evans J.D."/>
            <person name="Filipski A."/>
            <person name="Findeiss S."/>
            <person name="Freyhult E."/>
            <person name="Fulton L."/>
            <person name="Fulton R."/>
            <person name="Garcia A.C."/>
            <person name="Gardiner A."/>
            <person name="Garfield D.A."/>
            <person name="Garvin B.E."/>
            <person name="Gibson G."/>
            <person name="Gilbert D."/>
            <person name="Gnerre S."/>
            <person name="Godfrey J."/>
            <person name="Good R."/>
            <person name="Gotea V."/>
            <person name="Gravely B."/>
            <person name="Greenberg A.J."/>
            <person name="Griffiths-Jones S."/>
            <person name="Gross S."/>
            <person name="Guigo R."/>
            <person name="Gustafson E.A."/>
            <person name="Haerty W."/>
            <person name="Hahn M.W."/>
            <person name="Halligan D.L."/>
            <person name="Halpern A.L."/>
            <person name="Halter G.M."/>
            <person name="Han M.V."/>
            <person name="Heger A."/>
            <person name="Hillier L."/>
            <person name="Hinrichs A.S."/>
            <person name="Holmes I."/>
            <person name="Hoskins R.A."/>
            <person name="Hubisz M.J."/>
            <person name="Hultmark D."/>
            <person name="Huntley M.A."/>
            <person name="Jaffe D.B."/>
            <person name="Jagadeeshan S."/>
            <person name="Jeck W.R."/>
            <person name="Johnson J."/>
            <person name="Jones C.D."/>
            <person name="Jordan W.C."/>
            <person name="Karpen G.H."/>
            <person name="Kataoka E."/>
            <person name="Keightley P.D."/>
            <person name="Kheradpour P."/>
            <person name="Kirkness E.F."/>
            <person name="Koerich L.B."/>
            <person name="Kristiansen K."/>
            <person name="Kudrna D."/>
            <person name="Kulathinal R.J."/>
            <person name="Kumar S."/>
            <person name="Kwok R."/>
            <person name="Lander E."/>
            <person name="Langley C.H."/>
            <person name="Lapoint R."/>
            <person name="Lazzaro B.P."/>
            <person name="Lee S.J."/>
            <person name="Levesque L."/>
            <person name="Li R."/>
            <person name="Lin C.F."/>
            <person name="Lin M.F."/>
            <person name="Lindblad-Toh K."/>
            <person name="Llopart A."/>
            <person name="Long M."/>
            <person name="Low L."/>
            <person name="Lozovsky E."/>
            <person name="Lu J."/>
            <person name="Luo M."/>
            <person name="Machado C.A."/>
            <person name="Makalowski W."/>
            <person name="Marzo M."/>
            <person name="Matsuda M."/>
            <person name="Matzkin L."/>
            <person name="McAllister B."/>
            <person name="McBride C.S."/>
            <person name="McKernan B."/>
            <person name="McKernan K."/>
            <person name="Mendez-Lago M."/>
            <person name="Minx P."/>
            <person name="Mollenhauer M.U."/>
            <person name="Montooth K."/>
            <person name="Mount S.M."/>
            <person name="Mu X."/>
            <person name="Myers E."/>
            <person name="Negre B."/>
            <person name="Newfeld S."/>
            <person name="Nielsen R."/>
            <person name="Noor M.A."/>
            <person name="O'Grady P."/>
            <person name="Pachter L."/>
            <person name="Papaceit M."/>
            <person name="Parisi M.J."/>
            <person name="Parisi M."/>
            <person name="Parts L."/>
            <person name="Pedersen J.S."/>
            <person name="Pesole G."/>
            <person name="Phillippy A.M."/>
            <person name="Ponting C.P."/>
            <person name="Pop M."/>
            <person name="Porcelli D."/>
            <person name="Powell J.R."/>
            <person name="Prohaska S."/>
            <person name="Pruitt K."/>
            <person name="Puig M."/>
            <person name="Quesneville H."/>
            <person name="Ram K.R."/>
            <person name="Rand D."/>
            <person name="Rasmussen M.D."/>
            <person name="Reed L.K."/>
            <person name="Reenan R."/>
            <person name="Reily A."/>
            <person name="Remington K.A."/>
            <person name="Rieger T.T."/>
            <person name="Ritchie M.G."/>
            <person name="Robin C."/>
            <person name="Rogers Y.H."/>
            <person name="Rohde C."/>
            <person name="Rozas J."/>
            <person name="Rubenfield M.J."/>
            <person name="Ruiz A."/>
            <person name="Russo S."/>
            <person name="Salzberg S.L."/>
            <person name="Sanchez-Gracia A."/>
            <person name="Saranga D.J."/>
            <person name="Sato H."/>
            <person name="Schaeffer S.W."/>
            <person name="Schatz M.C."/>
            <person name="Schlenke T."/>
            <person name="Schwartz R."/>
            <person name="Segarra C."/>
            <person name="Singh R.S."/>
            <person name="Sirot L."/>
            <person name="Sirota M."/>
            <person name="Sisneros N.B."/>
            <person name="Smith C.D."/>
            <person name="Smith T.F."/>
            <person name="Spieth J."/>
            <person name="Stage D.E."/>
            <person name="Stark A."/>
            <person name="Stephan W."/>
            <person name="Strausberg R.L."/>
            <person name="Strempel S."/>
            <person name="Sturgill D."/>
            <person name="Sutton G."/>
            <person name="Sutton G.G."/>
            <person name="Tao W."/>
            <person name="Teichmann S."/>
            <person name="Tobari Y.N."/>
            <person name="Tomimura Y."/>
            <person name="Tsolas J.M."/>
            <person name="Valente V.L."/>
            <person name="Venter E."/>
            <person name="Venter J.C."/>
            <person name="Vicario S."/>
            <person name="Vieira F.G."/>
            <person name="Vilella A.J."/>
            <person name="Villasante A."/>
            <person name="Walenz B."/>
            <person name="Wang J."/>
            <person name="Wasserman M."/>
            <person name="Watts T."/>
            <person name="Wilson D."/>
            <person name="Wilson R.K."/>
            <person name="Wing R.A."/>
            <person name="Wolfner M.F."/>
            <person name="Wong A."/>
            <person name="Wong G.K."/>
            <person name="Wu C.I."/>
            <person name="Wu G."/>
            <person name="Yamamoto D."/>
            <person name="Yang H.P."/>
            <person name="Yang S.P."/>
            <person name="Yorke J.A."/>
            <person name="Yoshida K."/>
            <person name="Zdobnov E."/>
            <person name="Zhang P."/>
            <person name="Zhang Y."/>
            <person name="Zimin A.V."/>
            <person name="Baldwin J."/>
            <person name="Abdouelleil A."/>
            <person name="Abdulkadir J."/>
            <person name="Abebe A."/>
            <person name="Abera B."/>
            <person name="Abreu J."/>
            <person name="Acer S.C."/>
            <person name="Aftuck L."/>
            <person name="Alexander A."/>
            <person name="An P."/>
            <person name="Anderson E."/>
            <person name="Anderson S."/>
            <person name="Arachi H."/>
            <person name="Azer M."/>
            <person name="Bachantsang P."/>
            <person name="Barry A."/>
            <person name="Bayul T."/>
            <person name="Berlin A."/>
            <person name="Bessette D."/>
            <person name="Bloom T."/>
            <person name="Blye J."/>
            <person name="Boguslavskiy L."/>
            <person name="Bonnet C."/>
            <person name="Boukhgalter B."/>
            <person name="Bourzgui I."/>
            <person name="Brown A."/>
            <person name="Cahill P."/>
            <person name="Channer S."/>
            <person name="Cheshatsang Y."/>
            <person name="Chuda L."/>
            <person name="Citroen M."/>
            <person name="Collymore A."/>
            <person name="Cooke P."/>
            <person name="Costello M."/>
            <person name="D'Aco K."/>
            <person name="Daza R."/>
            <person name="De Haan G."/>
            <person name="DeGray S."/>
            <person name="DeMaso C."/>
            <person name="Dhargay N."/>
            <person name="Dooley K."/>
            <person name="Dooley E."/>
            <person name="Doricent M."/>
            <person name="Dorje P."/>
            <person name="Dorjee K."/>
            <person name="Dupes A."/>
            <person name="Elong R."/>
            <person name="Falk J."/>
            <person name="Farina A."/>
            <person name="Faro S."/>
            <person name="Ferguson D."/>
            <person name="Fisher S."/>
            <person name="Foley C.D."/>
            <person name="Franke A."/>
            <person name="Friedrich D."/>
            <person name="Gadbois L."/>
            <person name="Gearin G."/>
            <person name="Gearin C.R."/>
            <person name="Giannoukos G."/>
            <person name="Goode T."/>
            <person name="Graham J."/>
            <person name="Grandbois E."/>
            <person name="Grewal S."/>
            <person name="Gyaltsen K."/>
            <person name="Hafez N."/>
            <person name="Hagos B."/>
            <person name="Hall J."/>
            <person name="Henson C."/>
            <person name="Hollinger A."/>
            <person name="Honan T."/>
            <person name="Huard M.D."/>
            <person name="Hughes L."/>
            <person name="Hurhula B."/>
            <person name="Husby M.E."/>
            <person name="Kamat A."/>
            <person name="Kanga B."/>
            <person name="Kashin S."/>
            <person name="Khazanovich D."/>
            <person name="Kisner P."/>
            <person name="Lance K."/>
            <person name="Lara M."/>
            <person name="Lee W."/>
            <person name="Lennon N."/>
            <person name="Letendre F."/>
            <person name="LeVine R."/>
            <person name="Lipovsky A."/>
            <person name="Liu X."/>
            <person name="Liu J."/>
            <person name="Liu S."/>
            <person name="Lokyitsang T."/>
            <person name="Lokyitsang Y."/>
            <person name="Lubonja R."/>
            <person name="Lui A."/>
            <person name="MacDonald P."/>
            <person name="Magnisalis V."/>
            <person name="Maru K."/>
            <person name="Matthews C."/>
            <person name="McCusker W."/>
            <person name="McDonough S."/>
            <person name="Mehta T."/>
            <person name="Meldrim J."/>
            <person name="Meneus L."/>
            <person name="Mihai O."/>
            <person name="Mihalev A."/>
            <person name="Mihova T."/>
            <person name="Mittelman R."/>
            <person name="Mlenga V."/>
            <person name="Montmayeur A."/>
            <person name="Mulrain L."/>
            <person name="Navidi A."/>
            <person name="Naylor J."/>
            <person name="Negash T."/>
            <person name="Nguyen T."/>
            <person name="Nguyen N."/>
            <person name="Nicol R."/>
            <person name="Norbu C."/>
            <person name="Norbu N."/>
            <person name="Novod N."/>
            <person name="O'Neill B."/>
            <person name="Osman S."/>
            <person name="Markiewicz E."/>
            <person name="Oyono O.L."/>
            <person name="Patti C."/>
            <person name="Phunkhang P."/>
            <person name="Pierre F."/>
            <person name="Priest M."/>
            <person name="Raghuraman S."/>
            <person name="Rege F."/>
            <person name="Reyes R."/>
            <person name="Rise C."/>
            <person name="Rogov P."/>
            <person name="Ross K."/>
            <person name="Ryan E."/>
            <person name="Settipalli S."/>
            <person name="Shea T."/>
            <person name="Sherpa N."/>
            <person name="Shi L."/>
            <person name="Shih D."/>
            <person name="Sparrow T."/>
            <person name="Spaulding J."/>
            <person name="Stalker J."/>
            <person name="Stange-Thomann N."/>
            <person name="Stavropoulos S."/>
            <person name="Stone C."/>
            <person name="Strader C."/>
            <person name="Tesfaye S."/>
            <person name="Thomson T."/>
            <person name="Thoulutsang Y."/>
            <person name="Thoulutsang D."/>
            <person name="Topham K."/>
            <person name="Topping I."/>
            <person name="Tsamla T."/>
            <person name="Vassiliev H."/>
            <person name="Vo A."/>
            <person name="Wangchuk T."/>
            <person name="Wangdi T."/>
            <person name="Weiand M."/>
            <person name="Wilkinson J."/>
            <person name="Wilson A."/>
            <person name="Yadav S."/>
            <person name="Young G."/>
            <person name="Yu Q."/>
            <person name="Zembek L."/>
            <person name="Zhong D."/>
            <person name="Zimmer A."/>
            <person name="Zwirko Z."/>
            <person name="Jaffe D.B."/>
            <person name="Alvarez P."/>
            <person name="Brockman W."/>
            <person name="Butler J."/>
            <person name="Chin C."/>
            <person name="Gnerre S."/>
            <person name="Grabherr M."/>
            <person name="Kleber M."/>
            <person name="Mauceli E."/>
            <person name="MacCallum I."/>
        </authorList>
    </citation>
    <scope>NUCLEOTIDE SEQUENCE [LARGE SCALE GENOMIC DNA]</scope>
    <source>
        <strain evidence="4">Tucson 14030-0811.24</strain>
    </source>
</reference>
<proteinExistence type="predicted"/>
<dbReference type="Proteomes" id="UP000007798">
    <property type="component" value="Unassembled WGS sequence"/>
</dbReference>
<gene>
    <name evidence="3" type="primary">Dwil\GK19306</name>
    <name evidence="3" type="ORF">Dwil_GK19306</name>
</gene>
<feature type="chain" id="PRO_5006457903" description="CG18067 protein" evidence="2">
    <location>
        <begin position="20"/>
        <end position="256"/>
    </location>
</feature>
<dbReference type="AlphaFoldDB" id="B4MKF5"/>
<evidence type="ECO:0000313" key="4">
    <source>
        <dbReference type="Proteomes" id="UP000007798"/>
    </source>
</evidence>
<evidence type="ECO:0000256" key="2">
    <source>
        <dbReference type="SAM" id="SignalP"/>
    </source>
</evidence>
<keyword evidence="2" id="KW-0732">Signal</keyword>
<name>B4MKF5_DROWI</name>